<keyword evidence="8" id="KW-1185">Reference proteome</keyword>
<dbReference type="Pfam" id="PF22244">
    <property type="entry name" value="GCE_fung"/>
    <property type="match status" value="1"/>
</dbReference>
<dbReference type="EMBL" id="PYFT01000001">
    <property type="protein sequence ID" value="PSR56366.1"/>
    <property type="molecule type" value="Genomic_DNA"/>
</dbReference>
<evidence type="ECO:0000256" key="2">
    <source>
        <dbReference type="ARBA" id="ARBA00022729"/>
    </source>
</evidence>
<comment type="caution">
    <text evidence="7">The sequence shown here is derived from an EMBL/GenBank/DDBJ whole genome shotgun (WGS) entry which is preliminary data.</text>
</comment>
<evidence type="ECO:0000313" key="7">
    <source>
        <dbReference type="EMBL" id="PSR56366.1"/>
    </source>
</evidence>
<proteinExistence type="predicted"/>
<feature type="chain" id="PRO_5015468983" evidence="5">
    <location>
        <begin position="19"/>
        <end position="521"/>
    </location>
</feature>
<dbReference type="Proteomes" id="UP000240357">
    <property type="component" value="Unassembled WGS sequence"/>
</dbReference>
<organism evidence="7 8">
    <name type="scientific">Adhaeribacter arboris</name>
    <dbReference type="NCBI Taxonomy" id="2072846"/>
    <lineage>
        <taxon>Bacteria</taxon>
        <taxon>Pseudomonadati</taxon>
        <taxon>Bacteroidota</taxon>
        <taxon>Cytophagia</taxon>
        <taxon>Cytophagales</taxon>
        <taxon>Hymenobacteraceae</taxon>
        <taxon>Adhaeribacter</taxon>
    </lineage>
</organism>
<keyword evidence="1" id="KW-0719">Serine esterase</keyword>
<dbReference type="InterPro" id="IPR029058">
    <property type="entry name" value="AB_hydrolase_fold"/>
</dbReference>
<reference evidence="7 8" key="1">
    <citation type="submission" date="2018-03" db="EMBL/GenBank/DDBJ databases">
        <title>Adhaeribacter sp. HMF7605 Genome sequencing and assembly.</title>
        <authorList>
            <person name="Kang H."/>
            <person name="Kang J."/>
            <person name="Cha I."/>
            <person name="Kim H."/>
            <person name="Joh K."/>
        </authorList>
    </citation>
    <scope>NUCLEOTIDE SEQUENCE [LARGE SCALE GENOMIC DNA]</scope>
    <source>
        <strain evidence="7 8">HMF7605</strain>
    </source>
</reference>
<dbReference type="RefSeq" id="WP_106932544.1">
    <property type="nucleotide sequence ID" value="NZ_PYFT01000001.1"/>
</dbReference>
<evidence type="ECO:0000313" key="8">
    <source>
        <dbReference type="Proteomes" id="UP000240357"/>
    </source>
</evidence>
<dbReference type="AlphaFoldDB" id="A0A2T2YLH0"/>
<dbReference type="SUPFAM" id="SSF53474">
    <property type="entry name" value="alpha/beta-Hydrolases"/>
    <property type="match status" value="1"/>
</dbReference>
<keyword evidence="3" id="KW-0378">Hydrolase</keyword>
<dbReference type="InterPro" id="IPR054579">
    <property type="entry name" value="GCE-like_dom"/>
</dbReference>
<name>A0A2T2YLH0_9BACT</name>
<feature type="signal peptide" evidence="5">
    <location>
        <begin position="1"/>
        <end position="18"/>
    </location>
</feature>
<evidence type="ECO:0000256" key="3">
    <source>
        <dbReference type="ARBA" id="ARBA00022801"/>
    </source>
</evidence>
<feature type="domain" description="4-O-methyl-glucuronoyl methylesterase-like" evidence="6">
    <location>
        <begin position="297"/>
        <end position="457"/>
    </location>
</feature>
<feature type="region of interest" description="Disordered" evidence="4">
    <location>
        <begin position="52"/>
        <end position="72"/>
    </location>
</feature>
<gene>
    <name evidence="7" type="ORF">AHMF7605_24145</name>
</gene>
<evidence type="ECO:0000259" key="6">
    <source>
        <dbReference type="Pfam" id="PF22244"/>
    </source>
</evidence>
<dbReference type="OrthoDB" id="9809261at2"/>
<dbReference type="GO" id="GO:0052689">
    <property type="term" value="F:carboxylic ester hydrolase activity"/>
    <property type="evidence" value="ECO:0007669"/>
    <property type="project" value="UniProtKB-KW"/>
</dbReference>
<evidence type="ECO:0000256" key="1">
    <source>
        <dbReference type="ARBA" id="ARBA00022487"/>
    </source>
</evidence>
<evidence type="ECO:0000256" key="5">
    <source>
        <dbReference type="SAM" id="SignalP"/>
    </source>
</evidence>
<protein>
    <submittedName>
        <fullName evidence="7">Acetylxylan esterase</fullName>
    </submittedName>
</protein>
<dbReference type="Gene3D" id="3.40.50.1820">
    <property type="entry name" value="alpha/beta hydrolase"/>
    <property type="match status" value="1"/>
</dbReference>
<sequence>MKKVLYLFFVCLAGSAAAQTASSGTTGNFSPVVNFTADQDRQNMMKQLGIEALRPGPSGDESAPNHANYDEALANPYPNYPEVLTLKNGKKVTTPTQWWNQRRPEIAEDFEREVYGRIPKKVPKVTWQVTITDKEMVGRTPVIAKQLVGRVDNSEYPLIEVNISMTVVTPANVKGPVPVLMLFGRSGLPAPTQPPKEDLEKINAALKDLLIKSEPSLKAIFDQYPAYNPFTPPATNPFAGFPTPGTPPSDPPTINQLLAAGWGYVSLDPTSIQADNGAGLTKGIIGLVNKGQPRKPEDWGALRAWAWGASRALDYLETDSAIDAKKVGMEGVSRYGKAALVTLAYDQRFALGLIGSAGQGGTKPNRRNFGEAVENLTGGLYYWMAGNYLKYGAAKASFGSKTANDLPVDQHELIAMCAPRPTFISYGIPEQGDAKWLDQQGSYMATVAAGPVFKLLGARDLGVTESYKTAKMPGVNVSLLDGELAWRQHNGGHTDAPNIKYFIPWASKMLKYTPVPVTPTP</sequence>
<accession>A0A2T2YLH0</accession>
<keyword evidence="2 5" id="KW-0732">Signal</keyword>
<evidence type="ECO:0000256" key="4">
    <source>
        <dbReference type="SAM" id="MobiDB-lite"/>
    </source>
</evidence>